<reference evidence="1 2" key="1">
    <citation type="submission" date="2015-12" db="EMBL/GenBank/DDBJ databases">
        <title>Draft genome of the nematode, Onchocerca flexuosa.</title>
        <authorList>
            <person name="Mitreva M."/>
        </authorList>
    </citation>
    <scope>NUCLEOTIDE SEQUENCE [LARGE SCALE GENOMIC DNA]</scope>
    <source>
        <strain evidence="1">Red Deer</strain>
    </source>
</reference>
<name>A0A238BQM6_9BILA</name>
<dbReference type="EMBL" id="KZ270025">
    <property type="protein sequence ID" value="OZC07677.1"/>
    <property type="molecule type" value="Genomic_DNA"/>
</dbReference>
<organism evidence="1 2">
    <name type="scientific">Onchocerca flexuosa</name>
    <dbReference type="NCBI Taxonomy" id="387005"/>
    <lineage>
        <taxon>Eukaryota</taxon>
        <taxon>Metazoa</taxon>
        <taxon>Ecdysozoa</taxon>
        <taxon>Nematoda</taxon>
        <taxon>Chromadorea</taxon>
        <taxon>Rhabditida</taxon>
        <taxon>Spirurina</taxon>
        <taxon>Spiruromorpha</taxon>
        <taxon>Filarioidea</taxon>
        <taxon>Onchocercidae</taxon>
        <taxon>Onchocerca</taxon>
    </lineage>
</organism>
<keyword evidence="2" id="KW-1185">Reference proteome</keyword>
<sequence length="123" mass="14222">MKDEKVLINECKKSDNMLYHGSGDGIQSFCNNLMLRKRPLSYGADSTDNAEISDVCSPLILEECKMSKWSKLIRRALFLSQNRDREQKNRFDQNLKKLMTTSTMTSANTSWHRLPHTLYNSDS</sequence>
<dbReference type="Proteomes" id="UP000242913">
    <property type="component" value="Unassembled WGS sequence"/>
</dbReference>
<protein>
    <submittedName>
        <fullName evidence="1">Uncharacterized protein</fullName>
    </submittedName>
</protein>
<evidence type="ECO:0000313" key="1">
    <source>
        <dbReference type="EMBL" id="OZC07677.1"/>
    </source>
</evidence>
<accession>A0A238BQM6</accession>
<proteinExistence type="predicted"/>
<gene>
    <name evidence="1" type="ORF">X798_05313</name>
</gene>
<evidence type="ECO:0000313" key="2">
    <source>
        <dbReference type="Proteomes" id="UP000242913"/>
    </source>
</evidence>
<dbReference type="AlphaFoldDB" id="A0A238BQM6"/>